<organism evidence="6 7">
    <name type="scientific">Natronogracilivirga saccharolytica</name>
    <dbReference type="NCBI Taxonomy" id="2812953"/>
    <lineage>
        <taxon>Bacteria</taxon>
        <taxon>Pseudomonadati</taxon>
        <taxon>Balneolota</taxon>
        <taxon>Balneolia</taxon>
        <taxon>Balneolales</taxon>
        <taxon>Cyclonatronaceae</taxon>
        <taxon>Natronogracilivirga</taxon>
    </lineage>
</organism>
<dbReference type="Pfam" id="PF01464">
    <property type="entry name" value="SLT"/>
    <property type="match status" value="1"/>
</dbReference>
<proteinExistence type="inferred from homology"/>
<dbReference type="CDD" id="cd13403">
    <property type="entry name" value="MLTF-like"/>
    <property type="match status" value="1"/>
</dbReference>
<dbReference type="InterPro" id="IPR000189">
    <property type="entry name" value="Transglyc_AS"/>
</dbReference>
<dbReference type="PANTHER" id="PTHR35936:SF32">
    <property type="entry name" value="MEMBRANE-BOUND LYTIC MUREIN TRANSGLYCOSYLASE F"/>
    <property type="match status" value="1"/>
</dbReference>
<dbReference type="AlphaFoldDB" id="A0A8J7UVX9"/>
<name>A0A8J7UVX9_9BACT</name>
<dbReference type="InterPro" id="IPR001638">
    <property type="entry name" value="Solute-binding_3/MltF_N"/>
</dbReference>
<dbReference type="GO" id="GO:0009279">
    <property type="term" value="C:cell outer membrane"/>
    <property type="evidence" value="ECO:0007669"/>
    <property type="project" value="UniProtKB-SubCell"/>
</dbReference>
<keyword evidence="7" id="KW-1185">Reference proteome</keyword>
<dbReference type="InterPro" id="IPR008258">
    <property type="entry name" value="Transglycosylase_SLT_dom_1"/>
</dbReference>
<evidence type="ECO:0000256" key="3">
    <source>
        <dbReference type="ARBA" id="ARBA00022729"/>
    </source>
</evidence>
<dbReference type="SMART" id="SM00062">
    <property type="entry name" value="PBPb"/>
    <property type="match status" value="1"/>
</dbReference>
<gene>
    <name evidence="6" type="ORF">NATSA_14630</name>
</gene>
<dbReference type="SUPFAM" id="SSF53955">
    <property type="entry name" value="Lysozyme-like"/>
    <property type="match status" value="1"/>
</dbReference>
<evidence type="ECO:0000313" key="7">
    <source>
        <dbReference type="Proteomes" id="UP000673975"/>
    </source>
</evidence>
<reference evidence="6" key="1">
    <citation type="submission" date="2021-02" db="EMBL/GenBank/DDBJ databases">
        <title>Natronogracilivirga saccharolytica gen. nov. sp. nov. a new anaerobic, haloalkiliphilic carbohydrate-fermenting bacterium from soda lake and proposing of Cyclonatronumiaceae fam. nov. in the phylum Balneolaeota.</title>
        <authorList>
            <person name="Zhilina T.N."/>
            <person name="Sorokin D.Y."/>
            <person name="Zavarzina D.G."/>
            <person name="Toshchakov S.V."/>
            <person name="Kublanov I.V."/>
        </authorList>
    </citation>
    <scope>NUCLEOTIDE SEQUENCE</scope>
    <source>
        <strain evidence="6">Z-1702</strain>
    </source>
</reference>
<dbReference type="GO" id="GO:0008933">
    <property type="term" value="F:peptidoglycan lytic transglycosylase activity"/>
    <property type="evidence" value="ECO:0007669"/>
    <property type="project" value="InterPro"/>
</dbReference>
<dbReference type="RefSeq" id="WP_210513370.1">
    <property type="nucleotide sequence ID" value="NZ_JAFIDN010000017.1"/>
</dbReference>
<dbReference type="PROSITE" id="PS51257">
    <property type="entry name" value="PROKAR_LIPOPROTEIN"/>
    <property type="match status" value="1"/>
</dbReference>
<dbReference type="Pfam" id="PF00497">
    <property type="entry name" value="SBP_bac_3"/>
    <property type="match status" value="1"/>
</dbReference>
<comment type="similarity">
    <text evidence="2">Belongs to the transglycosylase Slt family.</text>
</comment>
<dbReference type="PROSITE" id="PS00922">
    <property type="entry name" value="TRANSGLYCOSYLASE"/>
    <property type="match status" value="1"/>
</dbReference>
<comment type="subcellular location">
    <subcellularLocation>
        <location evidence="1">Cell outer membrane</location>
        <topology evidence="1">Peripheral membrane protein</topology>
    </subcellularLocation>
</comment>
<keyword evidence="3" id="KW-0732">Signal</keyword>
<dbReference type="Gene3D" id="3.40.190.10">
    <property type="entry name" value="Periplasmic binding protein-like II"/>
    <property type="match status" value="2"/>
</dbReference>
<sequence>MRIRPKHIDTIGKSAGLGVLLLFATGVTSCGREDEHHEDVVEYSEPVAFDFEEIKERGTIRMITRYNSSSYFLHRGMDRGFDYELVSRFADKHDLKVEVVLLTSDDDPIELLNRGKGDIIAGNYAITGDRKPHVTFSKPYNFVNQVLVSSDLDEPVEDPEQLEGRTVSVRRNSSYFTTLQQLREQGLDVNIDVVSEDWNTEALMLEVAEGRMEATIADDNLYHVAANYIEGVQSGLVVSEQDTIAWAARQNAPELKEKMDDFIQEHFRIRESDGRVLRSAFLNILNRRYFEEQGHASRFENRRYDMVHTGYISAYDDLVKDIAADAGVDWKLVLAVMAQESRFDPNAKSWAGAIGLMQIIPRFSRVENEALLYDPEINIREGVRYLDKHLNRYAHLDSLNQYAFALASYNVGMGHIADARRLAVQLGNDPDEWENIADALLKLMNRKYYQHARYGFKRGIETVNYVEDVMNRYERYHAVASLAANFEDRNIPTLSDLGRTN</sequence>
<accession>A0A8J7UVX9</accession>
<evidence type="ECO:0000256" key="2">
    <source>
        <dbReference type="ARBA" id="ARBA00007734"/>
    </source>
</evidence>
<dbReference type="Gene3D" id="1.10.530.10">
    <property type="match status" value="1"/>
</dbReference>
<dbReference type="EMBL" id="JAFIDN010000017">
    <property type="protein sequence ID" value="MBP3193910.1"/>
    <property type="molecule type" value="Genomic_DNA"/>
</dbReference>
<keyword evidence="4" id="KW-0472">Membrane</keyword>
<evidence type="ECO:0000256" key="4">
    <source>
        <dbReference type="ARBA" id="ARBA00023237"/>
    </source>
</evidence>
<protein>
    <submittedName>
        <fullName evidence="6">Transporter substrate-binding domain-containing protein</fullName>
    </submittedName>
</protein>
<dbReference type="Proteomes" id="UP000673975">
    <property type="component" value="Unassembled WGS sequence"/>
</dbReference>
<dbReference type="SUPFAM" id="SSF53850">
    <property type="entry name" value="Periplasmic binding protein-like II"/>
    <property type="match status" value="1"/>
</dbReference>
<evidence type="ECO:0000259" key="5">
    <source>
        <dbReference type="SMART" id="SM00062"/>
    </source>
</evidence>
<evidence type="ECO:0000256" key="1">
    <source>
        <dbReference type="ARBA" id="ARBA00004339"/>
    </source>
</evidence>
<dbReference type="InterPro" id="IPR023346">
    <property type="entry name" value="Lysozyme-like_dom_sf"/>
</dbReference>
<evidence type="ECO:0000313" key="6">
    <source>
        <dbReference type="EMBL" id="MBP3193910.1"/>
    </source>
</evidence>
<dbReference type="CDD" id="cd01009">
    <property type="entry name" value="PBP2_YfhD_N"/>
    <property type="match status" value="1"/>
</dbReference>
<feature type="domain" description="Solute-binding protein family 3/N-terminal" evidence="5">
    <location>
        <begin position="59"/>
        <end position="275"/>
    </location>
</feature>
<keyword evidence="4" id="KW-0998">Cell outer membrane</keyword>
<dbReference type="PANTHER" id="PTHR35936">
    <property type="entry name" value="MEMBRANE-BOUND LYTIC MUREIN TRANSGLYCOSYLASE F"/>
    <property type="match status" value="1"/>
</dbReference>
<dbReference type="GO" id="GO:0000270">
    <property type="term" value="P:peptidoglycan metabolic process"/>
    <property type="evidence" value="ECO:0007669"/>
    <property type="project" value="InterPro"/>
</dbReference>
<comment type="caution">
    <text evidence="6">The sequence shown here is derived from an EMBL/GenBank/DDBJ whole genome shotgun (WGS) entry which is preliminary data.</text>
</comment>